<dbReference type="PANTHER" id="PTHR41317">
    <property type="entry name" value="PD-(D_E)XK NUCLEASE FAMILY TRANSPOSASE"/>
    <property type="match status" value="1"/>
</dbReference>
<proteinExistence type="predicted"/>
<name>A0A5C6M782_9PLAN</name>
<sequence length="96" mass="10580">MPIGINPLVDYAFKMLFGNELHKPVTIHFLNSVLVGQTPIVSISFPNPIRGKQTADGKLFILDVLAVDQLGRQINIEVQISLPSGMAKRMVFYAAD</sequence>
<evidence type="ECO:0000313" key="1">
    <source>
        <dbReference type="EMBL" id="TWW10009.1"/>
    </source>
</evidence>
<dbReference type="NCBIfam" id="TIGR01784">
    <property type="entry name" value="T_den_put_tspse"/>
    <property type="match status" value="1"/>
</dbReference>
<feature type="non-terminal residue" evidence="1">
    <location>
        <position position="96"/>
    </location>
</feature>
<dbReference type="InterPro" id="IPR010106">
    <property type="entry name" value="RpnA"/>
</dbReference>
<dbReference type="PANTHER" id="PTHR41317:SF1">
    <property type="entry name" value="PD-(D_E)XK NUCLEASE FAMILY TRANSPOSASE"/>
    <property type="match status" value="1"/>
</dbReference>
<dbReference type="Pfam" id="PF12784">
    <property type="entry name" value="PDDEXK_2"/>
    <property type="match status" value="1"/>
</dbReference>
<accession>A0A5C6M782</accession>
<evidence type="ECO:0000313" key="2">
    <source>
        <dbReference type="Proteomes" id="UP000321083"/>
    </source>
</evidence>
<comment type="caution">
    <text evidence="1">The sequence shown here is derived from an EMBL/GenBank/DDBJ whole genome shotgun (WGS) entry which is preliminary data.</text>
</comment>
<reference evidence="1 2" key="2">
    <citation type="submission" date="2019-08" db="EMBL/GenBank/DDBJ databases">
        <authorList>
            <person name="Henke P."/>
        </authorList>
    </citation>
    <scope>NUCLEOTIDE SEQUENCE [LARGE SCALE GENOMIC DNA]</scope>
    <source>
        <strain evidence="1">Phe10_nw2017</strain>
    </source>
</reference>
<gene>
    <name evidence="1" type="ORF">E3A20_08670</name>
</gene>
<dbReference type="AlphaFoldDB" id="A0A5C6M782"/>
<dbReference type="EMBL" id="SRHE01000128">
    <property type="protein sequence ID" value="TWW10009.1"/>
    <property type="molecule type" value="Genomic_DNA"/>
</dbReference>
<dbReference type="Proteomes" id="UP000321083">
    <property type="component" value="Unassembled WGS sequence"/>
</dbReference>
<keyword evidence="2" id="KW-1185">Reference proteome</keyword>
<reference evidence="1 2" key="1">
    <citation type="submission" date="2019-08" db="EMBL/GenBank/DDBJ databases">
        <title>100 year-old enigma solved: identification of Planctomyces bekefii, the type genus and species of the phylum Planctomycetes.</title>
        <authorList>
            <person name="Svetlana D.N."/>
            <person name="Overmann J."/>
        </authorList>
    </citation>
    <scope>NUCLEOTIDE SEQUENCE [LARGE SCALE GENOMIC DNA]</scope>
    <source>
        <strain evidence="1">Phe10_nw2017</strain>
    </source>
</reference>
<organism evidence="1 2">
    <name type="scientific">Planctomyces bekefii</name>
    <dbReference type="NCBI Taxonomy" id="1653850"/>
    <lineage>
        <taxon>Bacteria</taxon>
        <taxon>Pseudomonadati</taxon>
        <taxon>Planctomycetota</taxon>
        <taxon>Planctomycetia</taxon>
        <taxon>Planctomycetales</taxon>
        <taxon>Planctomycetaceae</taxon>
        <taxon>Planctomyces</taxon>
    </lineage>
</organism>
<protein>
    <recommendedName>
        <fullName evidence="3">Transposase</fullName>
    </recommendedName>
</protein>
<evidence type="ECO:0008006" key="3">
    <source>
        <dbReference type="Google" id="ProtNLM"/>
    </source>
</evidence>